<dbReference type="InterPro" id="IPR052159">
    <property type="entry name" value="Competence_DNA_uptake"/>
</dbReference>
<dbReference type="Pfam" id="PF13567">
    <property type="entry name" value="DUF4131"/>
    <property type="match status" value="1"/>
</dbReference>
<dbReference type="InterPro" id="IPR025405">
    <property type="entry name" value="DUF4131"/>
</dbReference>
<dbReference type="GO" id="GO:0005886">
    <property type="term" value="C:plasma membrane"/>
    <property type="evidence" value="ECO:0007669"/>
    <property type="project" value="UniProtKB-SubCell"/>
</dbReference>
<gene>
    <name evidence="9" type="ORF">HK107_12630</name>
</gene>
<keyword evidence="3 6" id="KW-0812">Transmembrane</keyword>
<feature type="transmembrane region" description="Helical" evidence="6">
    <location>
        <begin position="47"/>
        <end position="65"/>
    </location>
</feature>
<feature type="transmembrane region" description="Helical" evidence="6">
    <location>
        <begin position="432"/>
        <end position="453"/>
    </location>
</feature>
<comment type="caution">
    <text evidence="9">The sequence shown here is derived from an EMBL/GenBank/DDBJ whole genome shotgun (WGS) entry which is preliminary data.</text>
</comment>
<evidence type="ECO:0000256" key="1">
    <source>
        <dbReference type="ARBA" id="ARBA00004651"/>
    </source>
</evidence>
<evidence type="ECO:0000259" key="8">
    <source>
        <dbReference type="Pfam" id="PF13567"/>
    </source>
</evidence>
<organism evidence="9 10">
    <name type="scientific">Parvularcula mediterranea</name>
    <dbReference type="NCBI Taxonomy" id="2732508"/>
    <lineage>
        <taxon>Bacteria</taxon>
        <taxon>Pseudomonadati</taxon>
        <taxon>Pseudomonadota</taxon>
        <taxon>Alphaproteobacteria</taxon>
        <taxon>Parvularculales</taxon>
        <taxon>Parvularculaceae</taxon>
        <taxon>Parvularcula</taxon>
    </lineage>
</organism>
<evidence type="ECO:0000256" key="4">
    <source>
        <dbReference type="ARBA" id="ARBA00022989"/>
    </source>
</evidence>
<evidence type="ECO:0000313" key="9">
    <source>
        <dbReference type="EMBL" id="NNU17169.1"/>
    </source>
</evidence>
<feature type="transmembrane region" description="Helical" evidence="6">
    <location>
        <begin position="71"/>
        <end position="89"/>
    </location>
</feature>
<feature type="transmembrane region" description="Helical" evidence="6">
    <location>
        <begin position="371"/>
        <end position="388"/>
    </location>
</feature>
<dbReference type="PANTHER" id="PTHR30619">
    <property type="entry name" value="DNA INTERNALIZATION/COMPETENCE PROTEIN COMEC/REC2"/>
    <property type="match status" value="1"/>
</dbReference>
<protein>
    <submittedName>
        <fullName evidence="9">DUF4131 domain-containing protein</fullName>
    </submittedName>
</protein>
<evidence type="ECO:0000256" key="2">
    <source>
        <dbReference type="ARBA" id="ARBA00022475"/>
    </source>
</evidence>
<feature type="domain" description="ComEC/Rec2-related protein" evidence="7">
    <location>
        <begin position="264"/>
        <end position="545"/>
    </location>
</feature>
<dbReference type="AlphaFoldDB" id="A0A7Y3W605"/>
<feature type="transmembrane region" description="Helical" evidence="6">
    <location>
        <begin position="525"/>
        <end position="543"/>
    </location>
</feature>
<evidence type="ECO:0000313" key="10">
    <source>
        <dbReference type="Proteomes" id="UP000536835"/>
    </source>
</evidence>
<evidence type="ECO:0000256" key="5">
    <source>
        <dbReference type="ARBA" id="ARBA00023136"/>
    </source>
</evidence>
<comment type="subcellular location">
    <subcellularLocation>
        <location evidence="1">Cell membrane</location>
        <topology evidence="1">Multi-pass membrane protein</topology>
    </subcellularLocation>
</comment>
<dbReference type="NCBIfam" id="TIGR00360">
    <property type="entry name" value="ComEC_N-term"/>
    <property type="match status" value="1"/>
</dbReference>
<accession>A0A7Y3W605</accession>
<sequence>MALSWNERLRNSARLGAGELFAKPRRVGLARVLEIAQDWAEMEARRFILLAPCLMAAGILLWLGTDEPPGLFLLLPLLGVTLASWAISVRQMRDGPMLGFRMMSMVLGGMALIALRTELVEAPLVPAGMEAVTVTGHVAKVEQREGDTRYTVRVESLSGLERSELPRKVRIVWRGEGDARAGDRVSIRAELRPPPGPAVPGGYDFSRQMRYQGIGGSGFSYAPPAVLERGGSGFGDAVQDLREKVADRIEGVIGGPEGAIAAALATGKRERIPEFAVSALRDAGLAHLLAISGLHMGLVCGFLFWGLRTALVRSERLTLNFPVKKWAAAGALLGGLFYLAMSGGGWSAQRAYIMAAVVFGAILFDRRGISLRNVAVAAIIIMVIRPEAVAAPGFQMSFAAVITLIAAFSFIEERWPREGERTRLTKAMGFTGGLFLTSLLAGLATGPFAAFHFGRIASYGLLGNMLAMPIVTLAVMPALVLAMFLMPLGLDALVLLLVGQGLGMVLRIAQWTAGLPGAAGLVPQLAPAGIVLASAGLLTLALLRAPWRLAGAAFLALALPLSFSAPPPDVYISRDLRNVGVVTGDPARPLAILSKRRDRFTVEAWLQAIGSRVEVKSLDAPCRARDVACSVGGLSEGQVIILSGREGLAAACDGAALVILRSRALPGDAEGCSAELVALDSTGRFPATTLRWAGGKVIRRSAKL</sequence>
<feature type="transmembrane region" description="Helical" evidence="6">
    <location>
        <begin position="465"/>
        <end position="485"/>
    </location>
</feature>
<dbReference type="InterPro" id="IPR004477">
    <property type="entry name" value="ComEC_N"/>
</dbReference>
<feature type="transmembrane region" description="Helical" evidence="6">
    <location>
        <begin position="492"/>
        <end position="513"/>
    </location>
</feature>
<keyword evidence="10" id="KW-1185">Reference proteome</keyword>
<evidence type="ECO:0000256" key="3">
    <source>
        <dbReference type="ARBA" id="ARBA00022692"/>
    </source>
</evidence>
<proteinExistence type="predicted"/>
<feature type="transmembrane region" description="Helical" evidence="6">
    <location>
        <begin position="326"/>
        <end position="341"/>
    </location>
</feature>
<dbReference type="EMBL" id="JABFCX010000003">
    <property type="protein sequence ID" value="NNU17169.1"/>
    <property type="molecule type" value="Genomic_DNA"/>
</dbReference>
<keyword evidence="5 6" id="KW-0472">Membrane</keyword>
<evidence type="ECO:0000259" key="7">
    <source>
        <dbReference type="Pfam" id="PF03772"/>
    </source>
</evidence>
<name>A0A7Y3W605_9PROT</name>
<feature type="domain" description="DUF4131" evidence="8">
    <location>
        <begin position="68"/>
        <end position="223"/>
    </location>
</feature>
<evidence type="ECO:0000256" key="6">
    <source>
        <dbReference type="SAM" id="Phobius"/>
    </source>
</evidence>
<feature type="transmembrane region" description="Helical" evidence="6">
    <location>
        <begin position="394"/>
        <end position="411"/>
    </location>
</feature>
<reference evidence="9 10" key="1">
    <citation type="submission" date="2020-05" db="EMBL/GenBank/DDBJ databases">
        <title>Parvularcula mediterraneae sp. nov., isolated from polypropylene straw from shallow seawater of the seashore of Laganas in Zakynthos island, Greece.</title>
        <authorList>
            <person name="Szabo I."/>
            <person name="Al-Omari J."/>
            <person name="Rado J."/>
            <person name="Szerdahelyi G.S."/>
        </authorList>
    </citation>
    <scope>NUCLEOTIDE SEQUENCE [LARGE SCALE GENOMIC DNA]</scope>
    <source>
        <strain evidence="9 10">ZS-1/3</strain>
    </source>
</reference>
<keyword evidence="2" id="KW-1003">Cell membrane</keyword>
<feature type="transmembrane region" description="Helical" evidence="6">
    <location>
        <begin position="285"/>
        <end position="305"/>
    </location>
</feature>
<dbReference type="Proteomes" id="UP000536835">
    <property type="component" value="Unassembled WGS sequence"/>
</dbReference>
<keyword evidence="4 6" id="KW-1133">Transmembrane helix</keyword>
<dbReference type="Pfam" id="PF03772">
    <property type="entry name" value="Competence"/>
    <property type="match status" value="1"/>
</dbReference>
<dbReference type="PANTHER" id="PTHR30619:SF1">
    <property type="entry name" value="RECOMBINATION PROTEIN 2"/>
    <property type="match status" value="1"/>
</dbReference>